<dbReference type="EMBL" id="FNLL01000001">
    <property type="protein sequence ID" value="SDT84831.1"/>
    <property type="molecule type" value="Genomic_DNA"/>
</dbReference>
<dbReference type="SUPFAM" id="SSF53822">
    <property type="entry name" value="Periplasmic binding protein-like I"/>
    <property type="match status" value="1"/>
</dbReference>
<reference evidence="5" key="1">
    <citation type="submission" date="2016-10" db="EMBL/GenBank/DDBJ databases">
        <authorList>
            <person name="Varghese N."/>
            <person name="Submissions S."/>
        </authorList>
    </citation>
    <scope>NUCLEOTIDE SEQUENCE [LARGE SCALE GENOMIC DNA]</scope>
    <source>
        <strain evidence="5">DSM 3384</strain>
    </source>
</reference>
<comment type="similarity">
    <text evidence="1">Belongs to the leucine-binding protein family.</text>
</comment>
<gene>
    <name evidence="4" type="ORF">SAMN04487931_101398</name>
</gene>
<proteinExistence type="inferred from homology"/>
<dbReference type="PANTHER" id="PTHR30483:SF37">
    <property type="entry name" value="ABC TRANSPORTER SUBSTRATE-BINDING PROTEIN"/>
    <property type="match status" value="1"/>
</dbReference>
<dbReference type="InterPro" id="IPR028081">
    <property type="entry name" value="Leu-bd"/>
</dbReference>
<dbReference type="InterPro" id="IPR028082">
    <property type="entry name" value="Peripla_BP_I"/>
</dbReference>
<dbReference type="Pfam" id="PF13458">
    <property type="entry name" value="Peripla_BP_6"/>
    <property type="match status" value="1"/>
</dbReference>
<dbReference type="AlphaFoldDB" id="A0A1H2DQ07"/>
<feature type="domain" description="Leucine-binding protein" evidence="3">
    <location>
        <begin position="58"/>
        <end position="409"/>
    </location>
</feature>
<dbReference type="PANTHER" id="PTHR30483">
    <property type="entry name" value="LEUCINE-SPECIFIC-BINDING PROTEIN"/>
    <property type="match status" value="1"/>
</dbReference>
<dbReference type="Proteomes" id="UP000199608">
    <property type="component" value="Unassembled WGS sequence"/>
</dbReference>
<keyword evidence="2" id="KW-0732">Signal</keyword>
<accession>A0A1H2DQ07</accession>
<name>A0A1H2DQ07_9BACT</name>
<protein>
    <submittedName>
        <fullName evidence="4">Branched-chain amino acid transport system substrate-binding protein</fullName>
    </submittedName>
</protein>
<keyword evidence="5" id="KW-1185">Reference proteome</keyword>
<dbReference type="CDD" id="cd06338">
    <property type="entry name" value="PBP1_ABC_ligand_binding-like"/>
    <property type="match status" value="1"/>
</dbReference>
<evidence type="ECO:0000313" key="4">
    <source>
        <dbReference type="EMBL" id="SDT84831.1"/>
    </source>
</evidence>
<dbReference type="RefSeq" id="WP_092229899.1">
    <property type="nucleotide sequence ID" value="NZ_FNLL01000001.1"/>
</dbReference>
<evidence type="ECO:0000313" key="5">
    <source>
        <dbReference type="Proteomes" id="UP000199608"/>
    </source>
</evidence>
<organism evidence="4 5">
    <name type="scientific">Desulfobacula phenolica</name>
    <dbReference type="NCBI Taxonomy" id="90732"/>
    <lineage>
        <taxon>Bacteria</taxon>
        <taxon>Pseudomonadati</taxon>
        <taxon>Thermodesulfobacteriota</taxon>
        <taxon>Desulfobacteria</taxon>
        <taxon>Desulfobacterales</taxon>
        <taxon>Desulfobacteraceae</taxon>
        <taxon>Desulfobacula</taxon>
    </lineage>
</organism>
<evidence type="ECO:0000256" key="1">
    <source>
        <dbReference type="ARBA" id="ARBA00010062"/>
    </source>
</evidence>
<sequence>MQKKIFFLFFIAIALGSTLIFLSRKPTDPTENRIISHNTCFSADDRLSPLENPLSRKTIDFGVSISKTGRFSVEGNNVIQGYTLWQEHANKAGGIKIGTRSYRVNIKSYDDKSNIETVKKNITRLIKEDNVDFILGPFSSEFNFAASQITEKNGIIMIASGGVSDSIFTRNQHFTFATQTSASWWFKDFFNLISQVRPAPKTYALISPDKLFTRSAAKGVRIWAAAQKIQEVYYQIIDKQTDDFTPYLQTMALKRPDIIILTSHYQDAVNFSRQLSKIKQLKPKAVVMTIGPSETDYVQDIGDASEGMIGIAQWAPKKSFNGPVFGTPRDYIKEFKDKYGRQPSQQNATSSASGVIFQLALEKCTALNSKELINNIRNMDVKIFYGRIKYNSRGMNIGHQMALVQIQQGKTKTIWPPQASESTINYPLHSKY</sequence>
<evidence type="ECO:0000256" key="2">
    <source>
        <dbReference type="ARBA" id="ARBA00022729"/>
    </source>
</evidence>
<evidence type="ECO:0000259" key="3">
    <source>
        <dbReference type="Pfam" id="PF13458"/>
    </source>
</evidence>
<dbReference type="Gene3D" id="3.40.50.2300">
    <property type="match status" value="2"/>
</dbReference>
<dbReference type="InterPro" id="IPR051010">
    <property type="entry name" value="BCAA_transport"/>
</dbReference>